<reference evidence="4 5" key="1">
    <citation type="submission" date="2014-04" db="EMBL/GenBank/DDBJ databases">
        <authorList>
            <consortium name="DOE Joint Genome Institute"/>
            <person name="Kuo A."/>
            <person name="Martino E."/>
            <person name="Perotto S."/>
            <person name="Kohler A."/>
            <person name="Nagy L.G."/>
            <person name="Floudas D."/>
            <person name="Copeland A."/>
            <person name="Barry K.W."/>
            <person name="Cichocki N."/>
            <person name="Veneault-Fourrey C."/>
            <person name="LaButti K."/>
            <person name="Lindquist E.A."/>
            <person name="Lipzen A."/>
            <person name="Lundell T."/>
            <person name="Morin E."/>
            <person name="Murat C."/>
            <person name="Sun H."/>
            <person name="Tunlid A."/>
            <person name="Henrissat B."/>
            <person name="Grigoriev I.V."/>
            <person name="Hibbett D.S."/>
            <person name="Martin F."/>
            <person name="Nordberg H.P."/>
            <person name="Cantor M.N."/>
            <person name="Hua S.X."/>
        </authorList>
    </citation>
    <scope>NUCLEOTIDE SEQUENCE [LARGE SCALE GENOMIC DNA]</scope>
    <source>
        <strain evidence="4 5">Zn</strain>
    </source>
</reference>
<dbReference type="PIRSF" id="PIRSF005539">
    <property type="entry name" value="Pept_S33_TRI_F1"/>
    <property type="match status" value="1"/>
</dbReference>
<evidence type="ECO:0000313" key="4">
    <source>
        <dbReference type="EMBL" id="KIN02458.1"/>
    </source>
</evidence>
<proteinExistence type="inferred from homology"/>
<dbReference type="OrthoDB" id="190201at2759"/>
<dbReference type="SUPFAM" id="SSF53474">
    <property type="entry name" value="alpha/beta-Hydrolases"/>
    <property type="match status" value="1"/>
</dbReference>
<reference evidence="5" key="2">
    <citation type="submission" date="2015-01" db="EMBL/GenBank/DDBJ databases">
        <title>Evolutionary Origins and Diversification of the Mycorrhizal Mutualists.</title>
        <authorList>
            <consortium name="DOE Joint Genome Institute"/>
            <consortium name="Mycorrhizal Genomics Consortium"/>
            <person name="Kohler A."/>
            <person name="Kuo A."/>
            <person name="Nagy L.G."/>
            <person name="Floudas D."/>
            <person name="Copeland A."/>
            <person name="Barry K.W."/>
            <person name="Cichocki N."/>
            <person name="Veneault-Fourrey C."/>
            <person name="LaButti K."/>
            <person name="Lindquist E.A."/>
            <person name="Lipzen A."/>
            <person name="Lundell T."/>
            <person name="Morin E."/>
            <person name="Murat C."/>
            <person name="Riley R."/>
            <person name="Ohm R."/>
            <person name="Sun H."/>
            <person name="Tunlid A."/>
            <person name="Henrissat B."/>
            <person name="Grigoriev I.V."/>
            <person name="Hibbett D.S."/>
            <person name="Martin F."/>
        </authorList>
    </citation>
    <scope>NUCLEOTIDE SEQUENCE [LARGE SCALE GENOMIC DNA]</scope>
    <source>
        <strain evidence="5">Zn</strain>
    </source>
</reference>
<gene>
    <name evidence="4" type="ORF">OIDMADRAFT_40401</name>
</gene>
<dbReference type="PANTHER" id="PTHR43433">
    <property type="entry name" value="HYDROLASE, ALPHA/BETA FOLD FAMILY PROTEIN"/>
    <property type="match status" value="1"/>
</dbReference>
<dbReference type="EMBL" id="KN832874">
    <property type="protein sequence ID" value="KIN02458.1"/>
    <property type="molecule type" value="Genomic_DNA"/>
</dbReference>
<dbReference type="PANTHER" id="PTHR43433:SF5">
    <property type="entry name" value="AB HYDROLASE-1 DOMAIN-CONTAINING PROTEIN"/>
    <property type="match status" value="1"/>
</dbReference>
<accession>A0A0C3DKF4</accession>
<dbReference type="GO" id="GO:0008233">
    <property type="term" value="F:peptidase activity"/>
    <property type="evidence" value="ECO:0007669"/>
    <property type="project" value="InterPro"/>
</dbReference>
<dbReference type="Pfam" id="PF00561">
    <property type="entry name" value="Abhydrolase_1"/>
    <property type="match status" value="1"/>
</dbReference>
<evidence type="ECO:0000256" key="2">
    <source>
        <dbReference type="ARBA" id="ARBA00022801"/>
    </source>
</evidence>
<organism evidence="4 5">
    <name type="scientific">Oidiodendron maius (strain Zn)</name>
    <dbReference type="NCBI Taxonomy" id="913774"/>
    <lineage>
        <taxon>Eukaryota</taxon>
        <taxon>Fungi</taxon>
        <taxon>Dikarya</taxon>
        <taxon>Ascomycota</taxon>
        <taxon>Pezizomycotina</taxon>
        <taxon>Leotiomycetes</taxon>
        <taxon>Leotiomycetes incertae sedis</taxon>
        <taxon>Myxotrichaceae</taxon>
        <taxon>Oidiodendron</taxon>
    </lineage>
</organism>
<comment type="similarity">
    <text evidence="1">Belongs to the peptidase S33 family.</text>
</comment>
<dbReference type="AlphaFoldDB" id="A0A0C3DKF4"/>
<dbReference type="InterPro" id="IPR029058">
    <property type="entry name" value="AB_hydrolase_fold"/>
</dbReference>
<name>A0A0C3DKF4_OIDMZ</name>
<dbReference type="GO" id="GO:0006508">
    <property type="term" value="P:proteolysis"/>
    <property type="evidence" value="ECO:0007669"/>
    <property type="project" value="InterPro"/>
</dbReference>
<sequence length="316" mass="34934">MSAATSLDNSYEGLSPFNYAAANRPLQTYYRVYGDLKSSRTPLICIHGGPGFCHNYLLNHSYLTESGGIPVVFYDQIGSGRSTLLPETASVNDFWTIEIFLEQLRQLIKFLGIDGRFDVLGSSWGGMMGSEFASTRPLGLRRLILANAAASKALSLANSNAYRKNLSQESQDAIGEAEDTGNFHNPEFHKAMLEFNNKHVCTVSPIPEDLLASIKASNEDRTVIVAMTRGDETNENPFKSSGFMRRWSIVGRAKDINVRTLLINGIEEYASGDAVRPFLEEIPDVRLVTLKGTSHSPHLEDKGAYFKAVRDFLEAP</sequence>
<dbReference type="InParanoid" id="A0A0C3DKF4"/>
<dbReference type="InterPro" id="IPR005945">
    <property type="entry name" value="Pro_imino_pep"/>
</dbReference>
<evidence type="ECO:0000256" key="1">
    <source>
        <dbReference type="ARBA" id="ARBA00010088"/>
    </source>
</evidence>
<protein>
    <recommendedName>
        <fullName evidence="3">AB hydrolase-1 domain-containing protein</fullName>
    </recommendedName>
</protein>
<evidence type="ECO:0000313" key="5">
    <source>
        <dbReference type="Proteomes" id="UP000054321"/>
    </source>
</evidence>
<dbReference type="InterPro" id="IPR002410">
    <property type="entry name" value="Peptidase_S33"/>
</dbReference>
<evidence type="ECO:0000259" key="3">
    <source>
        <dbReference type="Pfam" id="PF00561"/>
    </source>
</evidence>
<dbReference type="NCBIfam" id="TIGR01250">
    <property type="entry name" value="pro_imino_pep_2"/>
    <property type="match status" value="1"/>
</dbReference>
<dbReference type="InterPro" id="IPR000073">
    <property type="entry name" value="AB_hydrolase_1"/>
</dbReference>
<dbReference type="STRING" id="913774.A0A0C3DKF4"/>
<dbReference type="Gene3D" id="3.40.50.1820">
    <property type="entry name" value="alpha/beta hydrolase"/>
    <property type="match status" value="1"/>
</dbReference>
<dbReference type="HOGENOM" id="CLU_020336_15_1_1"/>
<dbReference type="InterPro" id="IPR050471">
    <property type="entry name" value="AB_hydrolase"/>
</dbReference>
<dbReference type="PRINTS" id="PR00793">
    <property type="entry name" value="PROAMNOPTASE"/>
</dbReference>
<dbReference type="Proteomes" id="UP000054321">
    <property type="component" value="Unassembled WGS sequence"/>
</dbReference>
<feature type="domain" description="AB hydrolase-1" evidence="3">
    <location>
        <begin position="42"/>
        <end position="301"/>
    </location>
</feature>
<keyword evidence="5" id="KW-1185">Reference proteome</keyword>
<keyword evidence="2" id="KW-0378">Hydrolase</keyword>